<keyword evidence="2" id="KW-1185">Reference proteome</keyword>
<evidence type="ECO:0000313" key="2">
    <source>
        <dbReference type="Proteomes" id="UP001500466"/>
    </source>
</evidence>
<protein>
    <recommendedName>
        <fullName evidence="3">DUF2169 domain-containing protein</fullName>
    </recommendedName>
</protein>
<comment type="caution">
    <text evidence="1">The sequence shown here is derived from an EMBL/GenBank/DDBJ whole genome shotgun (WGS) entry which is preliminary data.</text>
</comment>
<name>A0ABP9IFP4_9ACTN</name>
<accession>A0ABP9IFP4</accession>
<gene>
    <name evidence="1" type="ORF">GCM10023205_82770</name>
</gene>
<evidence type="ECO:0000313" key="1">
    <source>
        <dbReference type="EMBL" id="GAA4996933.1"/>
    </source>
</evidence>
<organism evidence="1 2">
    <name type="scientific">Yinghuangia aomiensis</name>
    <dbReference type="NCBI Taxonomy" id="676205"/>
    <lineage>
        <taxon>Bacteria</taxon>
        <taxon>Bacillati</taxon>
        <taxon>Actinomycetota</taxon>
        <taxon>Actinomycetes</taxon>
        <taxon>Kitasatosporales</taxon>
        <taxon>Streptomycetaceae</taxon>
        <taxon>Yinghuangia</taxon>
    </lineage>
</organism>
<dbReference type="Proteomes" id="UP001500466">
    <property type="component" value="Unassembled WGS sequence"/>
</dbReference>
<evidence type="ECO:0008006" key="3">
    <source>
        <dbReference type="Google" id="ProtNLM"/>
    </source>
</evidence>
<dbReference type="EMBL" id="BAABHS010000064">
    <property type="protein sequence ID" value="GAA4996933.1"/>
    <property type="molecule type" value="Genomic_DNA"/>
</dbReference>
<sequence>MPGTAWVDPVVLEVGIFAYTGVRGPRWSVDYVTVEGDEDLPAQVLVIDVAPPQWGDPIHCFRKAFQDQDRKNSVRDGDIFVRSGSQTIRPDSDGVGLLSERLTRGGGRLFQVSVNVASGVPIPAVDASEAAVDGWLAVEGSDLLSAVDEASGRPGSAAELARKAVRRGGLTVRDLAAFGRTVPDPRSPQEFREEVAAYLEETRLAVPRALHACAAVRVAPLVLRVTNPLPTNLRGVEVLLHVPGDVEAVLPEETLDEDDEAVLPNPPIPYGPRPAPDPLAGFSVFHAQHWLTAAQARLMVPGRMPMIRPEIRNGGGADIAFVGVDLRPHETVELDGVVLIVRAPAPPAIEATWRATATNHDGIVEGTVTLQVETATRVSLAELLQRDDADR</sequence>
<reference evidence="2" key="1">
    <citation type="journal article" date="2019" name="Int. J. Syst. Evol. Microbiol.">
        <title>The Global Catalogue of Microorganisms (GCM) 10K type strain sequencing project: providing services to taxonomists for standard genome sequencing and annotation.</title>
        <authorList>
            <consortium name="The Broad Institute Genomics Platform"/>
            <consortium name="The Broad Institute Genome Sequencing Center for Infectious Disease"/>
            <person name="Wu L."/>
            <person name="Ma J."/>
        </authorList>
    </citation>
    <scope>NUCLEOTIDE SEQUENCE [LARGE SCALE GENOMIC DNA]</scope>
    <source>
        <strain evidence="2">JCM 17986</strain>
    </source>
</reference>
<proteinExistence type="predicted"/>